<gene>
    <name evidence="3" type="primary">pezA</name>
    <name evidence="3" type="ORF">NCTC12360_01069</name>
</gene>
<dbReference type="InterPro" id="IPR001387">
    <property type="entry name" value="Cro/C1-type_HTH"/>
</dbReference>
<keyword evidence="1" id="KW-0238">DNA-binding</keyword>
<keyword evidence="4" id="KW-1185">Reference proteome</keyword>
<dbReference type="EMBL" id="UFYW01000001">
    <property type="protein sequence ID" value="STD82637.1"/>
    <property type="molecule type" value="Genomic_DNA"/>
</dbReference>
<accession>A0A376GVR6</accession>
<dbReference type="GO" id="GO:0003677">
    <property type="term" value="F:DNA binding"/>
    <property type="evidence" value="ECO:0007669"/>
    <property type="project" value="UniProtKB-KW"/>
</dbReference>
<evidence type="ECO:0000259" key="2">
    <source>
        <dbReference type="PROSITE" id="PS50943"/>
    </source>
</evidence>
<proteinExistence type="predicted"/>
<organism evidence="3 4">
    <name type="scientific">Enterococcus gallinarum</name>
    <dbReference type="NCBI Taxonomy" id="1353"/>
    <lineage>
        <taxon>Bacteria</taxon>
        <taxon>Bacillati</taxon>
        <taxon>Bacillota</taxon>
        <taxon>Bacilli</taxon>
        <taxon>Lactobacillales</taxon>
        <taxon>Enterococcaceae</taxon>
        <taxon>Enterococcus</taxon>
    </lineage>
</organism>
<dbReference type="PROSITE" id="PS50943">
    <property type="entry name" value="HTH_CROC1"/>
    <property type="match status" value="1"/>
</dbReference>
<reference evidence="3 4" key="1">
    <citation type="submission" date="2018-06" db="EMBL/GenBank/DDBJ databases">
        <authorList>
            <consortium name="Pathogen Informatics"/>
            <person name="Doyle S."/>
        </authorList>
    </citation>
    <scope>NUCLEOTIDE SEQUENCE [LARGE SCALE GENOMIC DNA]</scope>
    <source>
        <strain evidence="3 4">NCTC12360</strain>
    </source>
</reference>
<dbReference type="OrthoDB" id="2223110at2"/>
<dbReference type="SMART" id="SM00530">
    <property type="entry name" value="HTH_XRE"/>
    <property type="match status" value="1"/>
</dbReference>
<dbReference type="Proteomes" id="UP000254807">
    <property type="component" value="Unassembled WGS sequence"/>
</dbReference>
<dbReference type="InterPro" id="IPR010982">
    <property type="entry name" value="Lambda_DNA-bd_dom_sf"/>
</dbReference>
<name>A0A376GVR6_ENTGA</name>
<dbReference type="AlphaFoldDB" id="A0A376GVR6"/>
<evidence type="ECO:0000256" key="1">
    <source>
        <dbReference type="ARBA" id="ARBA00023125"/>
    </source>
</evidence>
<sequence>MIENFGKNIVKLRKNKNLSQEQLAEKVGLKKQSISNIERGNRYPTFETLDKIASVLEVSPIELFGTEKEIMTADVPTILEEIDKSKEILRTVFKAEKVLKKIQEPIQKLVENLALIEKNKEWIQRK</sequence>
<dbReference type="CDD" id="cd00093">
    <property type="entry name" value="HTH_XRE"/>
    <property type="match status" value="1"/>
</dbReference>
<dbReference type="Gene3D" id="1.10.260.40">
    <property type="entry name" value="lambda repressor-like DNA-binding domains"/>
    <property type="match status" value="1"/>
</dbReference>
<dbReference type="PANTHER" id="PTHR46558:SF11">
    <property type="entry name" value="HTH-TYPE TRANSCRIPTIONAL REGULATOR XRE"/>
    <property type="match status" value="1"/>
</dbReference>
<evidence type="ECO:0000313" key="4">
    <source>
        <dbReference type="Proteomes" id="UP000254807"/>
    </source>
</evidence>
<evidence type="ECO:0000313" key="3">
    <source>
        <dbReference type="EMBL" id="STD82637.1"/>
    </source>
</evidence>
<dbReference type="Pfam" id="PF01381">
    <property type="entry name" value="HTH_3"/>
    <property type="match status" value="1"/>
</dbReference>
<feature type="domain" description="HTH cro/C1-type" evidence="2">
    <location>
        <begin position="9"/>
        <end position="63"/>
    </location>
</feature>
<dbReference type="RefSeq" id="WP_060814195.1">
    <property type="nucleotide sequence ID" value="NZ_JBHULA010000043.1"/>
</dbReference>
<dbReference type="PANTHER" id="PTHR46558">
    <property type="entry name" value="TRACRIPTIONAL REGULATORY PROTEIN-RELATED-RELATED"/>
    <property type="match status" value="1"/>
</dbReference>
<protein>
    <submittedName>
        <fullName evidence="3">Cro/CI family transcriptional regulator</fullName>
    </submittedName>
</protein>
<dbReference type="SUPFAM" id="SSF47413">
    <property type="entry name" value="lambda repressor-like DNA-binding domains"/>
    <property type="match status" value="1"/>
</dbReference>